<dbReference type="RefSeq" id="XP_008894030.1">
    <property type="nucleotide sequence ID" value="XM_008895782.1"/>
</dbReference>
<dbReference type="Pfam" id="PF10551">
    <property type="entry name" value="MULE"/>
    <property type="match status" value="1"/>
</dbReference>
<name>W2R3N9_PHYN3</name>
<reference evidence="3 4" key="2">
    <citation type="submission" date="2013-11" db="EMBL/GenBank/DDBJ databases">
        <title>The Genome Sequence of Phytophthora parasitica INRA-310.</title>
        <authorList>
            <consortium name="The Broad Institute Genomics Platform"/>
            <person name="Russ C."/>
            <person name="Tyler B."/>
            <person name="Panabieres F."/>
            <person name="Shan W."/>
            <person name="Tripathy S."/>
            <person name="Grunwald N."/>
            <person name="Machado M."/>
            <person name="Johnson C.S."/>
            <person name="Arredondo F."/>
            <person name="Hong C."/>
            <person name="Coffey M."/>
            <person name="Young S.K."/>
            <person name="Zeng Q."/>
            <person name="Gargeya S."/>
            <person name="Fitzgerald M."/>
            <person name="Abouelleil A."/>
            <person name="Alvarado L."/>
            <person name="Chapman S.B."/>
            <person name="Gainer-Dewar J."/>
            <person name="Goldberg J."/>
            <person name="Griggs A."/>
            <person name="Gujja S."/>
            <person name="Hansen M."/>
            <person name="Howarth C."/>
            <person name="Imamovic A."/>
            <person name="Ireland A."/>
            <person name="Larimer J."/>
            <person name="McCowan C."/>
            <person name="Murphy C."/>
            <person name="Pearson M."/>
            <person name="Poon T.W."/>
            <person name="Priest M."/>
            <person name="Roberts A."/>
            <person name="Saif S."/>
            <person name="Shea T."/>
            <person name="Sykes S."/>
            <person name="Wortman J."/>
            <person name="Nusbaum C."/>
            <person name="Birren B."/>
        </authorList>
    </citation>
    <scope>NUCLEOTIDE SEQUENCE [LARGE SCALE GENOMIC DNA]</scope>
    <source>
        <strain evidence="3 4">INRA-310</strain>
    </source>
</reference>
<evidence type="ECO:0000259" key="2">
    <source>
        <dbReference type="Pfam" id="PF10551"/>
    </source>
</evidence>
<feature type="domain" description="MULE transposase" evidence="2">
    <location>
        <begin position="232"/>
        <end position="333"/>
    </location>
</feature>
<dbReference type="OrthoDB" id="114526at2759"/>
<accession>W2R3N9</accession>
<feature type="compositionally biased region" description="Basic and acidic residues" evidence="1">
    <location>
        <begin position="602"/>
        <end position="612"/>
    </location>
</feature>
<dbReference type="GeneID" id="20173301"/>
<protein>
    <recommendedName>
        <fullName evidence="2">MULE transposase domain-containing protein</fullName>
    </recommendedName>
</protein>
<dbReference type="PANTHER" id="PTHR33977">
    <property type="entry name" value="ZINC ION BINDING PROTEIN"/>
    <property type="match status" value="1"/>
</dbReference>
<gene>
    <name evidence="3" type="ORF">PPTG_03103</name>
</gene>
<dbReference type="AlphaFoldDB" id="W2R3N9"/>
<evidence type="ECO:0000256" key="1">
    <source>
        <dbReference type="SAM" id="MobiDB-lite"/>
    </source>
</evidence>
<evidence type="ECO:0000313" key="4">
    <source>
        <dbReference type="Proteomes" id="UP000018817"/>
    </source>
</evidence>
<organism evidence="3 4">
    <name type="scientific">Phytophthora nicotianae (strain INRA-310)</name>
    <name type="common">Phytophthora parasitica</name>
    <dbReference type="NCBI Taxonomy" id="761204"/>
    <lineage>
        <taxon>Eukaryota</taxon>
        <taxon>Sar</taxon>
        <taxon>Stramenopiles</taxon>
        <taxon>Oomycota</taxon>
        <taxon>Peronosporomycetes</taxon>
        <taxon>Peronosporales</taxon>
        <taxon>Peronosporaceae</taxon>
        <taxon>Phytophthora</taxon>
    </lineage>
</organism>
<dbReference type="InterPro" id="IPR018289">
    <property type="entry name" value="MULE_transposase_dom"/>
</dbReference>
<dbReference type="PANTHER" id="PTHR33977:SF1">
    <property type="entry name" value="ZINC ION BINDING PROTEIN"/>
    <property type="match status" value="1"/>
</dbReference>
<sequence length="624" mass="71410">MPTSHAWQLLCSELTEGDADLLLLGMKAYKAIKSQLMPCTVCTSASPHSMRYKTLSCVCKQCKAVSPFIKCPWRAKVLVCQEAKTVTISELEKHFTAANPRRKPSITRAQRTFIHDMTRENLTPLRILHAMSRKFSLSLQDLPELRKVQNCVSHFRRTRLGGNDRFSNVAEHFAAASFTGSEAENEAFTFTRETDISGKCVVGDGSDDRPFVVGVTTKSLLRSANRDPASVILHVDATFQLDQVSYPVIVCGLSDGSRRFHLLALLLTSQLEEAHFFSAFAALRAVFAQVTGERLSVRYVMGDADSAQFNAVRSVFGIVCTYTYLMCFYHVVAKVRAAVKERMRGLHSDLVAMVFRDIYDLHFSFTEDEYFTRMKEVLFQWNKRPELDTFRMYMEKQWLSRNFSNWQCYLTPSGFATTNNPCETFNRAFKRDYTQKRKLKLVLLLQQMRDCCSHRSMAALEFLQHRKRDKRLQARATSLRTSGFLREYVHDRCSINFLIDDTGDEVVRVLAAQPPRFYVPSRGRSEEALDVAAQFSVSYARMDVDSQPSTGWPVNLTAEYCPCRYHAKMNCCVHWIFALHVRSHVDGTGEKLMVNRSRKRRNDAEINRREPGRPMNAGHALQKD</sequence>
<dbReference type="OMA" id="CTYTYLM"/>
<dbReference type="Proteomes" id="UP000018817">
    <property type="component" value="Unassembled WGS sequence"/>
</dbReference>
<evidence type="ECO:0000313" key="3">
    <source>
        <dbReference type="EMBL" id="ETN20003.1"/>
    </source>
</evidence>
<dbReference type="VEuPathDB" id="FungiDB:PPTG_03103"/>
<dbReference type="EMBL" id="KI669564">
    <property type="protein sequence ID" value="ETN20003.1"/>
    <property type="molecule type" value="Genomic_DNA"/>
</dbReference>
<proteinExistence type="predicted"/>
<feature type="region of interest" description="Disordered" evidence="1">
    <location>
        <begin position="596"/>
        <end position="624"/>
    </location>
</feature>
<reference evidence="4" key="1">
    <citation type="submission" date="2011-12" db="EMBL/GenBank/DDBJ databases">
        <authorList>
            <consortium name="The Broad Institute Genome Sequencing Platform"/>
            <person name="Russ C."/>
            <person name="Tyler B."/>
            <person name="Panabieres F."/>
            <person name="Shan W."/>
            <person name="Tripathy S."/>
            <person name="Grunwald N."/>
            <person name="Machado M."/>
            <person name="Young S.K."/>
            <person name="Zeng Q."/>
            <person name="Gargeya S."/>
            <person name="Fitzgerald M."/>
            <person name="Haas B."/>
            <person name="Abouelleil A."/>
            <person name="Alvarado L."/>
            <person name="Arachchi H.M."/>
            <person name="Berlin A."/>
            <person name="Chapman S.B."/>
            <person name="Gearin G."/>
            <person name="Goldberg J."/>
            <person name="Griggs A."/>
            <person name="Gujja S."/>
            <person name="Hansen M."/>
            <person name="Heiman D."/>
            <person name="Howarth C."/>
            <person name="Larimer J."/>
            <person name="Lui A."/>
            <person name="MacDonald P.J.P."/>
            <person name="McCowen C."/>
            <person name="Montmayeur A."/>
            <person name="Murphy C."/>
            <person name="Neiman D."/>
            <person name="Pearson M."/>
            <person name="Priest M."/>
            <person name="Roberts A."/>
            <person name="Saif S."/>
            <person name="Shea T."/>
            <person name="Sisk P."/>
            <person name="Stolte C."/>
            <person name="Sykes S."/>
            <person name="Wortman J."/>
            <person name="Nusbaum C."/>
            <person name="Birren B."/>
        </authorList>
    </citation>
    <scope>NUCLEOTIDE SEQUENCE [LARGE SCALE GENOMIC DNA]</scope>
    <source>
        <strain evidence="4">INRA-310</strain>
    </source>
</reference>